<reference evidence="4" key="1">
    <citation type="submission" date="2017-02" db="UniProtKB">
        <authorList>
            <consortium name="WormBaseParasite"/>
        </authorList>
    </citation>
    <scope>IDENTIFICATION</scope>
</reference>
<dbReference type="GO" id="GO:0006888">
    <property type="term" value="P:endoplasmic reticulum to Golgi vesicle-mediated transport"/>
    <property type="evidence" value="ECO:0007669"/>
    <property type="project" value="TreeGrafter"/>
</dbReference>
<sequence>MIIGSDKEKTDALKKLIYMIQNGEKVGQGMLMYVIRFLLPSSDHTLKKTLLIFWEVVPKTNAQGKLLQEMILVCDAY</sequence>
<dbReference type="Pfam" id="PF01602">
    <property type="entry name" value="Adaptin_N"/>
    <property type="match status" value="1"/>
</dbReference>
<dbReference type="PANTHER" id="PTHR10635:SF0">
    <property type="entry name" value="COATOMER SUBUNIT BETA"/>
    <property type="match status" value="1"/>
</dbReference>
<dbReference type="InterPro" id="IPR011989">
    <property type="entry name" value="ARM-like"/>
</dbReference>
<gene>
    <name evidence="2" type="ORF">HPLM_LOCUS2301</name>
</gene>
<dbReference type="Proteomes" id="UP000268014">
    <property type="component" value="Unassembled WGS sequence"/>
</dbReference>
<organism evidence="4">
    <name type="scientific">Haemonchus placei</name>
    <name type="common">Barber's pole worm</name>
    <dbReference type="NCBI Taxonomy" id="6290"/>
    <lineage>
        <taxon>Eukaryota</taxon>
        <taxon>Metazoa</taxon>
        <taxon>Ecdysozoa</taxon>
        <taxon>Nematoda</taxon>
        <taxon>Chromadorea</taxon>
        <taxon>Rhabditida</taxon>
        <taxon>Rhabditina</taxon>
        <taxon>Rhabditomorpha</taxon>
        <taxon>Strongyloidea</taxon>
        <taxon>Trichostrongylidae</taxon>
        <taxon>Haemonchus</taxon>
    </lineage>
</organism>
<dbReference type="AlphaFoldDB" id="A0A0N4VYD3"/>
<keyword evidence="3" id="KW-1185">Reference proteome</keyword>
<evidence type="ECO:0000313" key="2">
    <source>
        <dbReference type="EMBL" id="VDO14018.1"/>
    </source>
</evidence>
<dbReference type="GO" id="GO:0030126">
    <property type="term" value="C:COPI vesicle coat"/>
    <property type="evidence" value="ECO:0007669"/>
    <property type="project" value="TreeGrafter"/>
</dbReference>
<evidence type="ECO:0000313" key="3">
    <source>
        <dbReference type="Proteomes" id="UP000268014"/>
    </source>
</evidence>
<dbReference type="OrthoDB" id="10261439at2759"/>
<dbReference type="InterPro" id="IPR002553">
    <property type="entry name" value="Clathrin/coatomer_adapt-like_N"/>
</dbReference>
<reference evidence="2 3" key="2">
    <citation type="submission" date="2018-11" db="EMBL/GenBank/DDBJ databases">
        <authorList>
            <consortium name="Pathogen Informatics"/>
        </authorList>
    </citation>
    <scope>NUCLEOTIDE SEQUENCE [LARGE SCALE GENOMIC DNA]</scope>
    <source>
        <strain evidence="2 3">MHpl1</strain>
    </source>
</reference>
<proteinExistence type="predicted"/>
<dbReference type="PANTHER" id="PTHR10635">
    <property type="entry name" value="COATOMER SUBUNIT BETA"/>
    <property type="match status" value="1"/>
</dbReference>
<dbReference type="InterPro" id="IPR016460">
    <property type="entry name" value="COPB1"/>
</dbReference>
<dbReference type="SUPFAM" id="SSF48371">
    <property type="entry name" value="ARM repeat"/>
    <property type="match status" value="1"/>
</dbReference>
<protein>
    <submittedName>
        <fullName evidence="4">Adaptin_N domain-containing protein</fullName>
    </submittedName>
</protein>
<dbReference type="Gene3D" id="1.25.10.10">
    <property type="entry name" value="Leucine-rich Repeat Variant"/>
    <property type="match status" value="1"/>
</dbReference>
<accession>A0A0N4VYD3</accession>
<dbReference type="WBParaSite" id="HPLM_0000230401-mRNA-1">
    <property type="protein sequence ID" value="HPLM_0000230401-mRNA-1"/>
    <property type="gene ID" value="HPLM_0000230401"/>
</dbReference>
<dbReference type="GO" id="GO:0006886">
    <property type="term" value="P:intracellular protein transport"/>
    <property type="evidence" value="ECO:0007669"/>
    <property type="project" value="InterPro"/>
</dbReference>
<feature type="domain" description="Clathrin/coatomer adaptor adaptin-like N-terminal" evidence="1">
    <location>
        <begin position="5"/>
        <end position="76"/>
    </location>
</feature>
<evidence type="ECO:0000259" key="1">
    <source>
        <dbReference type="Pfam" id="PF01602"/>
    </source>
</evidence>
<evidence type="ECO:0000313" key="4">
    <source>
        <dbReference type="WBParaSite" id="HPLM_0000230401-mRNA-1"/>
    </source>
</evidence>
<dbReference type="STRING" id="6290.A0A0N4VYD3"/>
<name>A0A0N4VYD3_HAEPC</name>
<dbReference type="InterPro" id="IPR016024">
    <property type="entry name" value="ARM-type_fold"/>
</dbReference>
<dbReference type="GO" id="GO:0006891">
    <property type="term" value="P:intra-Golgi vesicle-mediated transport"/>
    <property type="evidence" value="ECO:0007669"/>
    <property type="project" value="TreeGrafter"/>
</dbReference>
<dbReference type="EMBL" id="UZAF01004455">
    <property type="protein sequence ID" value="VDO14018.1"/>
    <property type="molecule type" value="Genomic_DNA"/>
</dbReference>